<evidence type="ECO:0000313" key="4">
    <source>
        <dbReference type="Proteomes" id="UP000027222"/>
    </source>
</evidence>
<evidence type="ECO:0000313" key="3">
    <source>
        <dbReference type="EMBL" id="KDR73384.1"/>
    </source>
</evidence>
<keyword evidence="4" id="KW-1185">Reference proteome</keyword>
<keyword evidence="2" id="KW-0802">TPR repeat</keyword>
<sequence length="1122" mass="126181">MDPFSIALATVTLTTAVKDLAELVQKLERSFSKPAENIRNAEMLATQVRRTLDQLKQFCDEQEEILSSANDLKVALSELIRDMEFVYNRCSGIAPVNAKKKIDKFKATFGAWKKRNRVESEIKELMNRVNQCYAQFMMFSNMRIEKRLVISSDTKTQASNLTRNKIPSTVSDERVVDFLGSNSAKLPTLSPEMSADFISNAYLRLQIDAINGLMEKLPSAASYPVEEPTKDYLLPFGTIPGLLVVENDRFILWRDVIMQAVQIQTILEGDSDSLSVQVGARALRNLACNLLDLDMYHESARIGTWAVNLYRTLVANHPTTYLPYLALSLSHLALARCGIDGDMNGALYSINECISICRSLQTPLVSLDIKLLLPFALSMSASVASLKRDSLESLQAAEEAVLFFDNFIGSNNLTNGALQIGKKSAETLENSSSYMAHHHAQALHQLSSTTALYYYADTLQQFSTSLGAVGRFEQAFQAQQRALEILDFLLPFHPGRLDLARARALCRILHTDFCGFLPPTDALPMSRESMVIFRKYFQQNRKKYAKELCAVLWQNAGLLVAMERYDDALIVCKEATHLDQEVHEDRFNFAISLGNVSNIFRLLNRHDEAAVSRREVVSIYQAIRKSPSPLEAQAYYDLACDLQLAGRYSEAIREAQTCVMQYRMLAFQDLGQHKEYLANSLHLLSNILCYADEYKQAFDEGCEAFGLYQSVIHDNPSILSDYIESIRLHVLISKFSDNETKSIERGESLIHYSNQLIKTFPEERERTLIYATRIHSENLERFDRLTEASVAIQGALGWYQNVPPDTPPAVELYIQCLRQMAFVCRTQGDLEKALGAFEEAIDIGKKFSSHPDIVDGLAGTIASHAKSLFDVGRYSEAFTASQDALSVIRETEFEDSFTLVWCLRVDSMVQQFNRKTEAAINALQEAIDLSRTGSITEKNLTDRLTCLVDLTECLVSMSEVRADIGNEVEAMCLAQEGLDEIMKVKSTNLILPWRDIRSTHMNTLHNLSLRLASNDNLSLALDLITEAGAYYEQRAQARNSLYPKYACLLLSQGFLHCAAGRHEEGIEARSKLTDIQKRLGIAFPSLARCVQLKLDREKGRPSWIALVAKVDLQCNHQDLNEG</sequence>
<dbReference type="STRING" id="685588.A0A067T0C6"/>
<dbReference type="PANTHER" id="PTHR45641">
    <property type="entry name" value="TETRATRICOPEPTIDE REPEAT PROTEIN (AFU_ORTHOLOGUE AFUA_6G03870)"/>
    <property type="match status" value="1"/>
</dbReference>
<dbReference type="AlphaFoldDB" id="A0A067T0C6"/>
<dbReference type="InterPro" id="IPR019734">
    <property type="entry name" value="TPR_rpt"/>
</dbReference>
<reference evidence="4" key="1">
    <citation type="journal article" date="2014" name="Proc. Natl. Acad. Sci. U.S.A.">
        <title>Extensive sampling of basidiomycete genomes demonstrates inadequacy of the white-rot/brown-rot paradigm for wood decay fungi.</title>
        <authorList>
            <person name="Riley R."/>
            <person name="Salamov A.A."/>
            <person name="Brown D.W."/>
            <person name="Nagy L.G."/>
            <person name="Floudas D."/>
            <person name="Held B.W."/>
            <person name="Levasseur A."/>
            <person name="Lombard V."/>
            <person name="Morin E."/>
            <person name="Otillar R."/>
            <person name="Lindquist E.A."/>
            <person name="Sun H."/>
            <person name="LaButti K.M."/>
            <person name="Schmutz J."/>
            <person name="Jabbour D."/>
            <person name="Luo H."/>
            <person name="Baker S.E."/>
            <person name="Pisabarro A.G."/>
            <person name="Walton J.D."/>
            <person name="Blanchette R.A."/>
            <person name="Henrissat B."/>
            <person name="Martin F."/>
            <person name="Cullen D."/>
            <person name="Hibbett D.S."/>
            <person name="Grigoriev I.V."/>
        </authorList>
    </citation>
    <scope>NUCLEOTIDE SEQUENCE [LARGE SCALE GENOMIC DNA]</scope>
    <source>
        <strain evidence="4">CBS 339.88</strain>
    </source>
</reference>
<evidence type="ECO:0000256" key="1">
    <source>
        <dbReference type="ARBA" id="ARBA00022737"/>
    </source>
</evidence>
<dbReference type="SUPFAM" id="SSF48452">
    <property type="entry name" value="TPR-like"/>
    <property type="match status" value="3"/>
</dbReference>
<gene>
    <name evidence="3" type="ORF">GALMADRAFT_142482</name>
</gene>
<dbReference type="Gene3D" id="1.25.40.10">
    <property type="entry name" value="Tetratricopeptide repeat domain"/>
    <property type="match status" value="2"/>
</dbReference>
<dbReference type="EMBL" id="KL142386">
    <property type="protein sequence ID" value="KDR73384.1"/>
    <property type="molecule type" value="Genomic_DNA"/>
</dbReference>
<dbReference type="InterPro" id="IPR011990">
    <property type="entry name" value="TPR-like_helical_dom_sf"/>
</dbReference>
<keyword evidence="1" id="KW-0677">Repeat</keyword>
<dbReference type="HOGENOM" id="CLU_009594_0_0_1"/>
<dbReference type="Proteomes" id="UP000027222">
    <property type="component" value="Unassembled WGS sequence"/>
</dbReference>
<accession>A0A067T0C6</accession>
<organism evidence="3 4">
    <name type="scientific">Galerina marginata (strain CBS 339.88)</name>
    <dbReference type="NCBI Taxonomy" id="685588"/>
    <lineage>
        <taxon>Eukaryota</taxon>
        <taxon>Fungi</taxon>
        <taxon>Dikarya</taxon>
        <taxon>Basidiomycota</taxon>
        <taxon>Agaricomycotina</taxon>
        <taxon>Agaricomycetes</taxon>
        <taxon>Agaricomycetidae</taxon>
        <taxon>Agaricales</taxon>
        <taxon>Agaricineae</taxon>
        <taxon>Strophariaceae</taxon>
        <taxon>Galerina</taxon>
    </lineage>
</organism>
<name>A0A067T0C6_GALM3</name>
<dbReference type="SMART" id="SM00028">
    <property type="entry name" value="TPR"/>
    <property type="match status" value="5"/>
</dbReference>
<dbReference type="OrthoDB" id="3057274at2759"/>
<protein>
    <submittedName>
        <fullName evidence="3">Uncharacterized protein</fullName>
    </submittedName>
</protein>
<evidence type="ECO:0000256" key="2">
    <source>
        <dbReference type="ARBA" id="ARBA00022803"/>
    </source>
</evidence>
<dbReference type="PANTHER" id="PTHR45641:SF19">
    <property type="entry name" value="NEPHROCYSTIN-3"/>
    <property type="match status" value="1"/>
</dbReference>
<proteinExistence type="predicted"/>